<accession>A0ABY6HYZ1</accession>
<dbReference type="Proteomes" id="UP001208689">
    <property type="component" value="Chromosome"/>
</dbReference>
<name>A0ABY6HYZ1_9ARCH</name>
<keyword evidence="2" id="KW-1185">Reference proteome</keyword>
<evidence type="ECO:0000313" key="2">
    <source>
        <dbReference type="Proteomes" id="UP001208689"/>
    </source>
</evidence>
<reference evidence="1" key="1">
    <citation type="submission" date="2022-09" db="EMBL/GenBank/DDBJ databases">
        <title>Actin cytoskeleton and complex cell architecture in an #Asgard archaeon.</title>
        <authorList>
            <person name="Ponce Toledo R.I."/>
            <person name="Schleper C."/>
            <person name="Rodrigues Oliveira T."/>
            <person name="Wollweber F."/>
            <person name="Xu J."/>
            <person name="Rittmann S."/>
            <person name="Klingl A."/>
            <person name="Pilhofer M."/>
        </authorList>
    </citation>
    <scope>NUCLEOTIDE SEQUENCE</scope>
    <source>
        <strain evidence="1">B-35</strain>
    </source>
</reference>
<evidence type="ECO:0000313" key="1">
    <source>
        <dbReference type="EMBL" id="UYP48618.1"/>
    </source>
</evidence>
<organism evidence="1 2">
    <name type="scientific">Candidatus Lokiarchaeum ossiferum</name>
    <dbReference type="NCBI Taxonomy" id="2951803"/>
    <lineage>
        <taxon>Archaea</taxon>
        <taxon>Promethearchaeati</taxon>
        <taxon>Promethearchaeota</taxon>
        <taxon>Promethearchaeia</taxon>
        <taxon>Promethearchaeales</taxon>
        <taxon>Promethearchaeaceae</taxon>
        <taxon>Candidatus Lokiarchaeum</taxon>
    </lineage>
</organism>
<protein>
    <submittedName>
        <fullName evidence="1">Uncharacterized protein</fullName>
    </submittedName>
</protein>
<proteinExistence type="predicted"/>
<dbReference type="EMBL" id="CP104013">
    <property type="protein sequence ID" value="UYP48618.1"/>
    <property type="molecule type" value="Genomic_DNA"/>
</dbReference>
<sequence>MTSSKEKFNLGDYGCVKEKAWQHFVQGNISEYQWENISLLCDEQLSLVKMCQKDKDQSGILKSAESDPSKQQH</sequence>
<gene>
    <name evidence="1" type="ORF">NEF87_004903</name>
</gene>